<organism evidence="2 3">
    <name type="scientific">Leucosporidium creatinivorum</name>
    <dbReference type="NCBI Taxonomy" id="106004"/>
    <lineage>
        <taxon>Eukaryota</taxon>
        <taxon>Fungi</taxon>
        <taxon>Dikarya</taxon>
        <taxon>Basidiomycota</taxon>
        <taxon>Pucciniomycotina</taxon>
        <taxon>Microbotryomycetes</taxon>
        <taxon>Leucosporidiales</taxon>
        <taxon>Leucosporidium</taxon>
    </lineage>
</organism>
<reference evidence="2 3" key="1">
    <citation type="submission" date="2016-07" db="EMBL/GenBank/DDBJ databases">
        <title>Pervasive Adenine N6-methylation of Active Genes in Fungi.</title>
        <authorList>
            <consortium name="DOE Joint Genome Institute"/>
            <person name="Mondo S.J."/>
            <person name="Dannebaum R.O."/>
            <person name="Kuo R.C."/>
            <person name="Labutti K."/>
            <person name="Haridas S."/>
            <person name="Kuo A."/>
            <person name="Salamov A."/>
            <person name="Ahrendt S.R."/>
            <person name="Lipzen A."/>
            <person name="Sullivan W."/>
            <person name="Andreopoulos W.B."/>
            <person name="Clum A."/>
            <person name="Lindquist E."/>
            <person name="Daum C."/>
            <person name="Ramamoorthy G.K."/>
            <person name="Gryganskyi A."/>
            <person name="Culley D."/>
            <person name="Magnuson J.K."/>
            <person name="James T.Y."/>
            <person name="O'Malley M.A."/>
            <person name="Stajich J.E."/>
            <person name="Spatafora J.W."/>
            <person name="Visel A."/>
            <person name="Grigoriev I.V."/>
        </authorList>
    </citation>
    <scope>NUCLEOTIDE SEQUENCE [LARGE SCALE GENOMIC DNA]</scope>
    <source>
        <strain evidence="2 3">62-1032</strain>
    </source>
</reference>
<dbReference type="InParanoid" id="A0A1Y2F595"/>
<feature type="compositionally biased region" description="Low complexity" evidence="1">
    <location>
        <begin position="101"/>
        <end position="114"/>
    </location>
</feature>
<proteinExistence type="predicted"/>
<comment type="caution">
    <text evidence="2">The sequence shown here is derived from an EMBL/GenBank/DDBJ whole genome shotgun (WGS) entry which is preliminary data.</text>
</comment>
<name>A0A1Y2F595_9BASI</name>
<keyword evidence="3" id="KW-1185">Reference proteome</keyword>
<evidence type="ECO:0000313" key="3">
    <source>
        <dbReference type="Proteomes" id="UP000193467"/>
    </source>
</evidence>
<protein>
    <submittedName>
        <fullName evidence="2">Uncharacterized protein</fullName>
    </submittedName>
</protein>
<gene>
    <name evidence="2" type="ORF">BCR35DRAFT_98907</name>
</gene>
<sequence>MPLGQPTRGQSDVSALAFLLQARSSPRPSSPSSSSSAAFQLTNTKMLASVFTYTLLTSLIAMAVALPHPDGEDISVAPPPSLPFPADLPTHPHSSSKPRRATTTPFRTRPSTSVPLPPFPSQPSASPS</sequence>
<dbReference type="EMBL" id="MCGR01000028">
    <property type="protein sequence ID" value="ORY78837.1"/>
    <property type="molecule type" value="Genomic_DNA"/>
</dbReference>
<feature type="region of interest" description="Disordered" evidence="1">
    <location>
        <begin position="69"/>
        <end position="128"/>
    </location>
</feature>
<dbReference type="Proteomes" id="UP000193467">
    <property type="component" value="Unassembled WGS sequence"/>
</dbReference>
<accession>A0A1Y2F595</accession>
<evidence type="ECO:0000313" key="2">
    <source>
        <dbReference type="EMBL" id="ORY78837.1"/>
    </source>
</evidence>
<dbReference type="AlphaFoldDB" id="A0A1Y2F595"/>
<evidence type="ECO:0000256" key="1">
    <source>
        <dbReference type="SAM" id="MobiDB-lite"/>
    </source>
</evidence>